<dbReference type="InterPro" id="IPR001258">
    <property type="entry name" value="NHL_repeat"/>
</dbReference>
<dbReference type="EMBL" id="PFFQ01000021">
    <property type="protein sequence ID" value="PIW17744.1"/>
    <property type="molecule type" value="Genomic_DNA"/>
</dbReference>
<reference evidence="3 4" key="1">
    <citation type="submission" date="2017-09" db="EMBL/GenBank/DDBJ databases">
        <title>Depth-based differentiation of microbial function through sediment-hosted aquifers and enrichment of novel symbionts in the deep terrestrial subsurface.</title>
        <authorList>
            <person name="Probst A.J."/>
            <person name="Ladd B."/>
            <person name="Jarett J.K."/>
            <person name="Geller-Mcgrath D.E."/>
            <person name="Sieber C.M."/>
            <person name="Emerson J.B."/>
            <person name="Anantharaman K."/>
            <person name="Thomas B.C."/>
            <person name="Malmstrom R."/>
            <person name="Stieglmeier M."/>
            <person name="Klingl A."/>
            <person name="Woyke T."/>
            <person name="Ryan C.M."/>
            <person name="Banfield J.F."/>
        </authorList>
    </citation>
    <scope>NUCLEOTIDE SEQUENCE [LARGE SCALE GENOMIC DNA]</scope>
    <source>
        <strain evidence="3">CG17_big_fil_post_rev_8_21_14_2_50_48_46</strain>
    </source>
</reference>
<evidence type="ECO:0000256" key="1">
    <source>
        <dbReference type="ARBA" id="ARBA00022737"/>
    </source>
</evidence>
<dbReference type="SUPFAM" id="SSF63829">
    <property type="entry name" value="Calcium-dependent phosphotriesterase"/>
    <property type="match status" value="1"/>
</dbReference>
<comment type="caution">
    <text evidence="3">The sequence shown here is derived from an EMBL/GenBank/DDBJ whole genome shotgun (WGS) entry which is preliminary data.</text>
</comment>
<dbReference type="AlphaFoldDB" id="A0A2M7G6T6"/>
<feature type="repeat" description="NHL" evidence="2">
    <location>
        <begin position="50"/>
        <end position="92"/>
    </location>
</feature>
<evidence type="ECO:0000313" key="4">
    <source>
        <dbReference type="Proteomes" id="UP000231019"/>
    </source>
</evidence>
<accession>A0A2M7G6T6</accession>
<dbReference type="Pfam" id="PF01436">
    <property type="entry name" value="NHL"/>
    <property type="match status" value="1"/>
</dbReference>
<gene>
    <name evidence="3" type="ORF">COW36_07560</name>
</gene>
<dbReference type="InterPro" id="IPR011042">
    <property type="entry name" value="6-blade_b-propeller_TolB-like"/>
</dbReference>
<protein>
    <recommendedName>
        <fullName evidence="5">SMP-30/Gluconolactonase/LRE-like region domain-containing protein</fullName>
    </recommendedName>
</protein>
<name>A0A2M7G6T6_9BACT</name>
<evidence type="ECO:0000256" key="2">
    <source>
        <dbReference type="PROSITE-ProRule" id="PRU00504"/>
    </source>
</evidence>
<sequence length="108" mass="11818">MVLNGKAIYRQEKNYFYFSDSSKHVIYQLVTNSAFELLSFSILAGRKDNAGYLDGPGQTTQFNSPTGLSLDAAGNIYVADTGNHAIRKITPEGQVSTFYKESLPFPGG</sequence>
<proteinExistence type="predicted"/>
<dbReference type="PANTHER" id="PTHR13833">
    <property type="match status" value="1"/>
</dbReference>
<dbReference type="Gene3D" id="2.120.10.30">
    <property type="entry name" value="TolB, C-terminal domain"/>
    <property type="match status" value="1"/>
</dbReference>
<dbReference type="PROSITE" id="PS51125">
    <property type="entry name" value="NHL"/>
    <property type="match status" value="1"/>
</dbReference>
<dbReference type="Proteomes" id="UP000231019">
    <property type="component" value="Unassembled WGS sequence"/>
</dbReference>
<evidence type="ECO:0008006" key="5">
    <source>
        <dbReference type="Google" id="ProtNLM"/>
    </source>
</evidence>
<keyword evidence="1" id="KW-0677">Repeat</keyword>
<dbReference type="PANTHER" id="PTHR13833:SF71">
    <property type="entry name" value="NHL DOMAIN-CONTAINING PROTEIN"/>
    <property type="match status" value="1"/>
</dbReference>
<evidence type="ECO:0000313" key="3">
    <source>
        <dbReference type="EMBL" id="PIW17744.1"/>
    </source>
</evidence>
<organism evidence="3 4">
    <name type="scientific">bacterium (Candidatus Blackallbacteria) CG17_big_fil_post_rev_8_21_14_2_50_48_46</name>
    <dbReference type="NCBI Taxonomy" id="2014261"/>
    <lineage>
        <taxon>Bacteria</taxon>
        <taxon>Candidatus Blackallbacteria</taxon>
    </lineage>
</organism>